<organism evidence="11 12">
    <name type="scientific">Protopolystoma xenopodis</name>
    <dbReference type="NCBI Taxonomy" id="117903"/>
    <lineage>
        <taxon>Eukaryota</taxon>
        <taxon>Metazoa</taxon>
        <taxon>Spiralia</taxon>
        <taxon>Lophotrochozoa</taxon>
        <taxon>Platyhelminthes</taxon>
        <taxon>Monogenea</taxon>
        <taxon>Polyopisthocotylea</taxon>
        <taxon>Polystomatidea</taxon>
        <taxon>Polystomatidae</taxon>
        <taxon>Protopolystoma</taxon>
    </lineage>
</organism>
<evidence type="ECO:0000259" key="10">
    <source>
        <dbReference type="PROSITE" id="PS51985"/>
    </source>
</evidence>
<feature type="domain" description="Cryptic POLO box 2 (CPB2)" evidence="10">
    <location>
        <begin position="599"/>
        <end position="729"/>
    </location>
</feature>
<keyword evidence="5" id="KW-0418">Kinase</keyword>
<dbReference type="PROSITE" id="PS51985">
    <property type="entry name" value="CPB2"/>
    <property type="match status" value="1"/>
</dbReference>
<keyword evidence="6" id="KW-0067">ATP-binding</keyword>
<feature type="domain" description="Protein kinase" evidence="8">
    <location>
        <begin position="1"/>
        <end position="100"/>
    </location>
</feature>
<evidence type="ECO:0000313" key="12">
    <source>
        <dbReference type="Proteomes" id="UP000784294"/>
    </source>
</evidence>
<dbReference type="CDD" id="cd13114">
    <property type="entry name" value="POLO_box_Plk4_1"/>
    <property type="match status" value="1"/>
</dbReference>
<keyword evidence="12" id="KW-1185">Reference proteome</keyword>
<dbReference type="Gene3D" id="1.10.510.10">
    <property type="entry name" value="Transferase(Phosphotransferase) domain 1"/>
    <property type="match status" value="1"/>
</dbReference>
<evidence type="ECO:0000256" key="1">
    <source>
        <dbReference type="ARBA" id="ARBA00004496"/>
    </source>
</evidence>
<evidence type="ECO:0000256" key="3">
    <source>
        <dbReference type="ARBA" id="ARBA00022679"/>
    </source>
</evidence>
<protein>
    <submittedName>
        <fullName evidence="11">Uncharacterized protein</fullName>
    </submittedName>
</protein>
<dbReference type="Proteomes" id="UP000784294">
    <property type="component" value="Unassembled WGS sequence"/>
</dbReference>
<dbReference type="GO" id="GO:0005524">
    <property type="term" value="F:ATP binding"/>
    <property type="evidence" value="ECO:0007669"/>
    <property type="project" value="UniProtKB-KW"/>
</dbReference>
<dbReference type="PROSITE" id="PS50011">
    <property type="entry name" value="PROTEIN_KINASE_DOM"/>
    <property type="match status" value="1"/>
</dbReference>
<evidence type="ECO:0000256" key="2">
    <source>
        <dbReference type="ARBA" id="ARBA00022527"/>
    </source>
</evidence>
<dbReference type="InterPro" id="IPR000719">
    <property type="entry name" value="Prot_kinase_dom"/>
</dbReference>
<comment type="caution">
    <text evidence="11">The sequence shown here is derived from an EMBL/GenBank/DDBJ whole genome shotgun (WGS) entry which is preliminary data.</text>
</comment>
<feature type="compositionally biased region" description="Polar residues" evidence="7">
    <location>
        <begin position="145"/>
        <end position="166"/>
    </location>
</feature>
<evidence type="ECO:0000259" key="9">
    <source>
        <dbReference type="PROSITE" id="PS51984"/>
    </source>
</evidence>
<feature type="region of interest" description="Disordered" evidence="7">
    <location>
        <begin position="145"/>
        <end position="174"/>
    </location>
</feature>
<comment type="subcellular location">
    <subcellularLocation>
        <location evidence="1">Cytoplasm</location>
    </subcellularLocation>
</comment>
<dbReference type="GO" id="GO:0005737">
    <property type="term" value="C:cytoplasm"/>
    <property type="evidence" value="ECO:0007669"/>
    <property type="project" value="UniProtKB-SubCell"/>
</dbReference>
<dbReference type="InterPro" id="IPR047108">
    <property type="entry name" value="Plk4-like_POLO_box_2_sf"/>
</dbReference>
<accession>A0A3S5BQ37</accession>
<dbReference type="GO" id="GO:0005634">
    <property type="term" value="C:nucleus"/>
    <property type="evidence" value="ECO:0007669"/>
    <property type="project" value="TreeGrafter"/>
</dbReference>
<dbReference type="PANTHER" id="PTHR24345">
    <property type="entry name" value="SERINE/THREONINE-PROTEIN KINASE PLK"/>
    <property type="match status" value="1"/>
</dbReference>
<dbReference type="SUPFAM" id="SSF56112">
    <property type="entry name" value="Protein kinase-like (PK-like)"/>
    <property type="match status" value="1"/>
</dbReference>
<dbReference type="Pfam" id="PF00069">
    <property type="entry name" value="Pkinase"/>
    <property type="match status" value="1"/>
</dbReference>
<evidence type="ECO:0000256" key="6">
    <source>
        <dbReference type="ARBA" id="ARBA00022840"/>
    </source>
</evidence>
<dbReference type="PROSITE" id="PS51984">
    <property type="entry name" value="CPB1"/>
    <property type="match status" value="1"/>
</dbReference>
<dbReference type="GO" id="GO:0004674">
    <property type="term" value="F:protein serine/threonine kinase activity"/>
    <property type="evidence" value="ECO:0007669"/>
    <property type="project" value="UniProtKB-KW"/>
</dbReference>
<name>A0A3S5BQ37_9PLAT</name>
<dbReference type="Pfam" id="PF18190">
    <property type="entry name" value="Plk4_PB1"/>
    <property type="match status" value="2"/>
</dbReference>
<dbReference type="Gene3D" id="3.30.1120.120">
    <property type="match status" value="1"/>
</dbReference>
<dbReference type="InterPro" id="IPR046437">
    <property type="entry name" value="Ser_Thr-PK_POLO_box_1_sf"/>
</dbReference>
<keyword evidence="3" id="KW-0808">Transferase</keyword>
<feature type="compositionally biased region" description="Polar residues" evidence="7">
    <location>
        <begin position="207"/>
        <end position="216"/>
    </location>
</feature>
<evidence type="ECO:0000256" key="7">
    <source>
        <dbReference type="SAM" id="MobiDB-lite"/>
    </source>
</evidence>
<dbReference type="EMBL" id="CAAALY010016743">
    <property type="protein sequence ID" value="VEL13087.1"/>
    <property type="molecule type" value="Genomic_DNA"/>
</dbReference>
<evidence type="ECO:0000259" key="8">
    <source>
        <dbReference type="PROSITE" id="PS50011"/>
    </source>
</evidence>
<evidence type="ECO:0000313" key="11">
    <source>
        <dbReference type="EMBL" id="VEL13087.1"/>
    </source>
</evidence>
<dbReference type="InterPro" id="IPR033699">
    <property type="entry name" value="POLO_box_Plk4_1"/>
</dbReference>
<sequence length="729" mass="77956">PYIIILFSFCTSFSSEVASHGQQGLETDVWSVGCMLYTLLVGRPPFDTREVRSTLTRVLAGDYQLPSSLSPEAADLISNLLRRQPNERMKLRAILAHSFMTTRKSTPARRYMETSNDSGIDSLSRTPLSCFINNQNSNTRLTNTASLGHNSSGSTMSSHLTVQPSRNRVEPAEPPLGVYPSQTQLLPSSANSGYAPSIGAGHAGHHQTYSRQQQQHYPLQASYRRWLNGTSLASAASNAPLKATSEAITGSYQPPSATGDGANEAGSFNACAISFDAASVADSLLTPISNSISNNAPGYLASSGKGHVVRSSSLSRVGTSAPSVEVRSKLTSSATQQPLQVLQHFVHTTHSPFPINSRPSPAMPTDISGQTTCLSGFSFSSNPSMPTQSTVNIHGTDTTTLTSTLPPAALTVSSMSNLLSIPANSTSTDYKTPIVGSTSNVSYQKPRLPLQHQPRLTPLNSCRLRPMRTRTRLAMINILPDESVCLEFFASHGSGTSSKAVDASQSSPSVVEVMGIDKFGRRIVIYKPNGDHGVPCAPASSPSPEVPRGFSVSSAVDGAPPPACPGQPCAIFGLDELPSRYWKKYSFASRFVGMVRAHTPKVTLYTNHAKCLLMENGGMNEDPVGEPEGEEISSARPGDFEAEFYGPEGPVDVSTTTTRVHLSMKLTQSAGTREFDQVVRITTPDDAGQPSTTSLVLSSNRSLSALAPDTRRLLEITFQSLMQVEIIVA</sequence>
<evidence type="ECO:0000256" key="4">
    <source>
        <dbReference type="ARBA" id="ARBA00022741"/>
    </source>
</evidence>
<feature type="non-terminal residue" evidence="11">
    <location>
        <position position="1"/>
    </location>
</feature>
<gene>
    <name evidence="11" type="ORF">PXEA_LOCUS6527</name>
</gene>
<dbReference type="InterPro" id="IPR033698">
    <property type="entry name" value="POLO_box_Plk4_2"/>
</dbReference>
<dbReference type="AlphaFoldDB" id="A0A3S5BQ37"/>
<keyword evidence="2" id="KW-0723">Serine/threonine-protein kinase</keyword>
<dbReference type="InterPro" id="IPR011009">
    <property type="entry name" value="Kinase-like_dom_sf"/>
</dbReference>
<feature type="region of interest" description="Disordered" evidence="7">
    <location>
        <begin position="187"/>
        <end position="216"/>
    </location>
</feature>
<feature type="domain" description="Cryptic POLO box 1 (CPB1)" evidence="9">
    <location>
        <begin position="451"/>
        <end position="598"/>
    </location>
</feature>
<dbReference type="PANTHER" id="PTHR24345:SF91">
    <property type="entry name" value="SERINE_THREONINE-PROTEIN KINASE PLK4"/>
    <property type="match status" value="1"/>
</dbReference>
<dbReference type="Pfam" id="PF18409">
    <property type="entry name" value="Plk4_PB2"/>
    <property type="match status" value="1"/>
</dbReference>
<dbReference type="OrthoDB" id="6265306at2759"/>
<evidence type="ECO:0000256" key="5">
    <source>
        <dbReference type="ARBA" id="ARBA00022777"/>
    </source>
</evidence>
<reference evidence="11" key="1">
    <citation type="submission" date="2018-11" db="EMBL/GenBank/DDBJ databases">
        <authorList>
            <consortium name="Pathogen Informatics"/>
        </authorList>
    </citation>
    <scope>NUCLEOTIDE SEQUENCE</scope>
</reference>
<keyword evidence="4" id="KW-0547">Nucleotide-binding</keyword>
<proteinExistence type="predicted"/>
<dbReference type="Gene3D" id="3.30.1120.130">
    <property type="match status" value="1"/>
</dbReference>